<dbReference type="InterPro" id="IPR016166">
    <property type="entry name" value="FAD-bd_PCMH"/>
</dbReference>
<dbReference type="InterPro" id="IPR012951">
    <property type="entry name" value="BBE"/>
</dbReference>
<comment type="similarity">
    <text evidence="2">Belongs to the oxygen-dependent FAD-linked oxidoreductase family.</text>
</comment>
<comment type="cofactor">
    <cofactor evidence="1">
        <name>FAD</name>
        <dbReference type="ChEBI" id="CHEBI:57692"/>
    </cofactor>
</comment>
<comment type="caution">
    <text evidence="7">The sequence shown here is derived from an EMBL/GenBank/DDBJ whole genome shotgun (WGS) entry which is preliminary data.</text>
</comment>
<dbReference type="PANTHER" id="PTHR42973">
    <property type="entry name" value="BINDING OXIDOREDUCTASE, PUTATIVE (AFU_ORTHOLOGUE AFUA_1G17690)-RELATED"/>
    <property type="match status" value="1"/>
</dbReference>
<name>A0ABN2WIU7_9ACTN</name>
<dbReference type="Pfam" id="PF08031">
    <property type="entry name" value="BBE"/>
    <property type="match status" value="1"/>
</dbReference>
<evidence type="ECO:0000256" key="4">
    <source>
        <dbReference type="ARBA" id="ARBA00022827"/>
    </source>
</evidence>
<keyword evidence="3" id="KW-0285">Flavoprotein</keyword>
<dbReference type="InterPro" id="IPR050416">
    <property type="entry name" value="FAD-linked_Oxidoreductase"/>
</dbReference>
<gene>
    <name evidence="7" type="ORF">GCM10009801_59390</name>
</gene>
<dbReference type="InterPro" id="IPR016169">
    <property type="entry name" value="FAD-bd_PCMH_sub2"/>
</dbReference>
<accession>A0ABN2WIU7</accession>
<feature type="domain" description="FAD-binding PCMH-type" evidence="6">
    <location>
        <begin position="47"/>
        <end position="215"/>
    </location>
</feature>
<sequence>MTAYVTSSLVRGDTDWEALRSGLGGELVLPDDPEYAAARRTADARHDDARPRAVLRCAGEDDVREGLRFARAHRLAVHVRAGGHCFAGFSTGPGLVLDLARLDAVTVAGERAVCGAGTLTGGLADALDERHRVVPTGLCPTVGVAGLTLGGGMGTVGRRYGFALDSLARARVVLADGRVVECDQGRHPDLFWALRGGGHYGLGVVTELEFRTYPELPVTDFLLSWPLGWRAKVLAAWQEWGPGAPDALSTMMGLTAGEPWDGLAPAAVGGAWLGEREDLERHLAELVAAVGREPDSYATASHGQRASLRFWGGASEGRLPLVLRRHEFFDRPLPASAARELIHALERDLAPGESRNCDFEALGGAYNRVPAGATAMVHRGHLFGMLSQFRPPAGGPRAGTAEALDGLHQQIGPLASGHAYQNYAEADRPGWRHTYFGANHARLAAVRERYDPEGVLGTPFEKCGDERVSRGPLRPEG</sequence>
<dbReference type="SUPFAM" id="SSF56176">
    <property type="entry name" value="FAD-binding/transporter-associated domain-like"/>
    <property type="match status" value="1"/>
</dbReference>
<dbReference type="RefSeq" id="WP_344532452.1">
    <property type="nucleotide sequence ID" value="NZ_BAAAPE010000015.1"/>
</dbReference>
<organism evidence="7 8">
    <name type="scientific">Streptomyces albiaxialis</name>
    <dbReference type="NCBI Taxonomy" id="329523"/>
    <lineage>
        <taxon>Bacteria</taxon>
        <taxon>Bacillati</taxon>
        <taxon>Actinomycetota</taxon>
        <taxon>Actinomycetes</taxon>
        <taxon>Kitasatosporales</taxon>
        <taxon>Streptomycetaceae</taxon>
        <taxon>Streptomyces</taxon>
    </lineage>
</organism>
<dbReference type="InterPro" id="IPR006093">
    <property type="entry name" value="Oxy_OxRdtase_FAD_BS"/>
</dbReference>
<keyword evidence="5" id="KW-0560">Oxidoreductase</keyword>
<protein>
    <submittedName>
        <fullName evidence="7">FAD-binding oxidoreductase</fullName>
    </submittedName>
</protein>
<evidence type="ECO:0000256" key="1">
    <source>
        <dbReference type="ARBA" id="ARBA00001974"/>
    </source>
</evidence>
<evidence type="ECO:0000256" key="5">
    <source>
        <dbReference type="ARBA" id="ARBA00023002"/>
    </source>
</evidence>
<evidence type="ECO:0000313" key="8">
    <source>
        <dbReference type="Proteomes" id="UP001500016"/>
    </source>
</evidence>
<dbReference type="Pfam" id="PF01565">
    <property type="entry name" value="FAD_binding_4"/>
    <property type="match status" value="1"/>
</dbReference>
<dbReference type="Proteomes" id="UP001500016">
    <property type="component" value="Unassembled WGS sequence"/>
</dbReference>
<evidence type="ECO:0000259" key="6">
    <source>
        <dbReference type="PROSITE" id="PS51387"/>
    </source>
</evidence>
<reference evidence="8" key="1">
    <citation type="journal article" date="2019" name="Int. J. Syst. Evol. Microbiol.">
        <title>The Global Catalogue of Microorganisms (GCM) 10K type strain sequencing project: providing services to taxonomists for standard genome sequencing and annotation.</title>
        <authorList>
            <consortium name="The Broad Institute Genomics Platform"/>
            <consortium name="The Broad Institute Genome Sequencing Center for Infectious Disease"/>
            <person name="Wu L."/>
            <person name="Ma J."/>
        </authorList>
    </citation>
    <scope>NUCLEOTIDE SEQUENCE [LARGE SCALE GENOMIC DNA]</scope>
    <source>
        <strain evidence="8">JCM 15478</strain>
    </source>
</reference>
<evidence type="ECO:0000256" key="2">
    <source>
        <dbReference type="ARBA" id="ARBA00005466"/>
    </source>
</evidence>
<dbReference type="Gene3D" id="3.40.462.20">
    <property type="match status" value="1"/>
</dbReference>
<dbReference type="Gene3D" id="3.30.43.10">
    <property type="entry name" value="Uridine Diphospho-n-acetylenolpyruvylglucosamine Reductase, domain 2"/>
    <property type="match status" value="1"/>
</dbReference>
<dbReference type="InterPro" id="IPR016167">
    <property type="entry name" value="FAD-bd_PCMH_sub1"/>
</dbReference>
<keyword evidence="4" id="KW-0274">FAD</keyword>
<evidence type="ECO:0000313" key="7">
    <source>
        <dbReference type="EMBL" id="GAA2092708.1"/>
    </source>
</evidence>
<dbReference type="PROSITE" id="PS51387">
    <property type="entry name" value="FAD_PCMH"/>
    <property type="match status" value="1"/>
</dbReference>
<evidence type="ECO:0000256" key="3">
    <source>
        <dbReference type="ARBA" id="ARBA00022630"/>
    </source>
</evidence>
<dbReference type="InterPro" id="IPR006094">
    <property type="entry name" value="Oxid_FAD_bind_N"/>
</dbReference>
<dbReference type="Gene3D" id="3.30.465.10">
    <property type="match status" value="1"/>
</dbReference>
<keyword evidence="8" id="KW-1185">Reference proteome</keyword>
<dbReference type="PROSITE" id="PS00862">
    <property type="entry name" value="OX2_COVAL_FAD"/>
    <property type="match status" value="1"/>
</dbReference>
<proteinExistence type="inferred from homology"/>
<dbReference type="InterPro" id="IPR036318">
    <property type="entry name" value="FAD-bd_PCMH-like_sf"/>
</dbReference>
<dbReference type="EMBL" id="BAAAPE010000015">
    <property type="protein sequence ID" value="GAA2092708.1"/>
    <property type="molecule type" value="Genomic_DNA"/>
</dbReference>
<dbReference type="PANTHER" id="PTHR42973:SF39">
    <property type="entry name" value="FAD-BINDING PCMH-TYPE DOMAIN-CONTAINING PROTEIN"/>
    <property type="match status" value="1"/>
</dbReference>